<evidence type="ECO:0000313" key="3">
    <source>
        <dbReference type="Proteomes" id="UP000830375"/>
    </source>
</evidence>
<feature type="compositionally biased region" description="Acidic residues" evidence="1">
    <location>
        <begin position="8"/>
        <end position="17"/>
    </location>
</feature>
<feature type="region of interest" description="Disordered" evidence="1">
    <location>
        <begin position="140"/>
        <end position="160"/>
    </location>
</feature>
<accession>A0ABQ8N0H4</accession>
<gene>
    <name evidence="2" type="ORF">H4Q32_004798</name>
</gene>
<sequence length="160" mass="17635">MFSSVTEDKEEEEEEEDRTAPPSPCHGIRQGELQHLCICGFAIATGAASRLISGYDSYGNICGQKNAKIPGIELSGLNHTSRKYVFFLDPCNIDILGRKIKSVALCVSKCPDAELKTYEDLTTFSTVNGSQLCSYDVQPDTYSSNPNRETKCPKLPVHPR</sequence>
<name>A0ABQ8N0H4_LABRO</name>
<proteinExistence type="predicted"/>
<evidence type="ECO:0000313" key="2">
    <source>
        <dbReference type="EMBL" id="KAI2668142.1"/>
    </source>
</evidence>
<reference evidence="2 3" key="1">
    <citation type="submission" date="2022-01" db="EMBL/GenBank/DDBJ databases">
        <title>A high-quality chromosome-level genome assembly of rohu carp, Labeo rohita.</title>
        <authorList>
            <person name="Arick M.A. II"/>
            <person name="Hsu C.-Y."/>
            <person name="Magbanua Z."/>
            <person name="Pechanova O."/>
            <person name="Grover C."/>
            <person name="Miller E."/>
            <person name="Thrash A."/>
            <person name="Ezzel L."/>
            <person name="Alam S."/>
            <person name="Benzie J."/>
            <person name="Hamilton M."/>
            <person name="Karsi A."/>
            <person name="Lawrence M.L."/>
            <person name="Peterson D.G."/>
        </authorList>
    </citation>
    <scope>NUCLEOTIDE SEQUENCE [LARGE SCALE GENOMIC DNA]</scope>
    <source>
        <strain evidence="3">BAU-BD-2019</strain>
        <tissue evidence="2">Blood</tissue>
    </source>
</reference>
<organism evidence="2 3">
    <name type="scientific">Labeo rohita</name>
    <name type="common">Indian major carp</name>
    <name type="synonym">Cyprinus rohita</name>
    <dbReference type="NCBI Taxonomy" id="84645"/>
    <lineage>
        <taxon>Eukaryota</taxon>
        <taxon>Metazoa</taxon>
        <taxon>Chordata</taxon>
        <taxon>Craniata</taxon>
        <taxon>Vertebrata</taxon>
        <taxon>Euteleostomi</taxon>
        <taxon>Actinopterygii</taxon>
        <taxon>Neopterygii</taxon>
        <taxon>Teleostei</taxon>
        <taxon>Ostariophysi</taxon>
        <taxon>Cypriniformes</taxon>
        <taxon>Cyprinidae</taxon>
        <taxon>Labeoninae</taxon>
        <taxon>Labeonini</taxon>
        <taxon>Labeo</taxon>
    </lineage>
</organism>
<protein>
    <submittedName>
        <fullName evidence="2">Choline transporter-like protein 1</fullName>
    </submittedName>
</protein>
<dbReference type="Proteomes" id="UP000830375">
    <property type="component" value="Unassembled WGS sequence"/>
</dbReference>
<keyword evidence="3" id="KW-1185">Reference proteome</keyword>
<evidence type="ECO:0000256" key="1">
    <source>
        <dbReference type="SAM" id="MobiDB-lite"/>
    </source>
</evidence>
<comment type="caution">
    <text evidence="2">The sequence shown here is derived from an EMBL/GenBank/DDBJ whole genome shotgun (WGS) entry which is preliminary data.</text>
</comment>
<dbReference type="EMBL" id="JACTAM010000001">
    <property type="protein sequence ID" value="KAI2668142.1"/>
    <property type="molecule type" value="Genomic_DNA"/>
</dbReference>
<feature type="region of interest" description="Disordered" evidence="1">
    <location>
        <begin position="1"/>
        <end position="25"/>
    </location>
</feature>